<dbReference type="Proteomes" id="UP000059113">
    <property type="component" value="Chromosome"/>
</dbReference>
<evidence type="ECO:0000256" key="7">
    <source>
        <dbReference type="ARBA" id="ARBA00022679"/>
    </source>
</evidence>
<protein>
    <recommendedName>
        <fullName evidence="4">Protein-L-isoaspartate O-methyltransferase</fullName>
        <ecNumber evidence="3">2.1.1.77</ecNumber>
    </recommendedName>
    <alternativeName>
        <fullName evidence="11">L-isoaspartyl protein carboxyl methyltransferase</fullName>
    </alternativeName>
    <alternativeName>
        <fullName evidence="9">Protein L-isoaspartyl methyltransferase</fullName>
    </alternativeName>
    <alternativeName>
        <fullName evidence="10">Protein-beta-aspartate methyltransferase</fullName>
    </alternativeName>
</protein>
<evidence type="ECO:0000313" key="12">
    <source>
        <dbReference type="EMBL" id="AKQ43066.2"/>
    </source>
</evidence>
<name>A0A0H4VJJ7_9SPHN</name>
<evidence type="ECO:0000256" key="5">
    <source>
        <dbReference type="ARBA" id="ARBA00022490"/>
    </source>
</evidence>
<organism evidence="12 13">
    <name type="scientific">Aurantiacibacter atlanticus</name>
    <dbReference type="NCBI Taxonomy" id="1648404"/>
    <lineage>
        <taxon>Bacteria</taxon>
        <taxon>Pseudomonadati</taxon>
        <taxon>Pseudomonadota</taxon>
        <taxon>Alphaproteobacteria</taxon>
        <taxon>Sphingomonadales</taxon>
        <taxon>Erythrobacteraceae</taxon>
        <taxon>Aurantiacibacter</taxon>
    </lineage>
</organism>
<dbReference type="EMBL" id="CP011310">
    <property type="protein sequence ID" value="AKQ43066.2"/>
    <property type="molecule type" value="Genomic_DNA"/>
</dbReference>
<dbReference type="SUPFAM" id="SSF53335">
    <property type="entry name" value="S-adenosyl-L-methionine-dependent methyltransferases"/>
    <property type="match status" value="1"/>
</dbReference>
<reference evidence="13" key="2">
    <citation type="submission" date="2015-04" db="EMBL/GenBank/DDBJ databases">
        <title>The complete genome sequence of Erythrobacter sp. s21-N3.</title>
        <authorList>
            <person name="Zhuang L."/>
            <person name="Liu Y."/>
            <person name="Shao Z."/>
        </authorList>
    </citation>
    <scope>NUCLEOTIDE SEQUENCE [LARGE SCALE GENOMIC DNA]</scope>
    <source>
        <strain evidence="13">s21-N3</strain>
    </source>
</reference>
<dbReference type="RefSeq" id="WP_227819644.1">
    <property type="nucleotide sequence ID" value="NZ_CP011310.1"/>
</dbReference>
<evidence type="ECO:0000256" key="6">
    <source>
        <dbReference type="ARBA" id="ARBA00022603"/>
    </source>
</evidence>
<dbReference type="PANTHER" id="PTHR11579">
    <property type="entry name" value="PROTEIN-L-ISOASPARTATE O-METHYLTRANSFERASE"/>
    <property type="match status" value="1"/>
</dbReference>
<evidence type="ECO:0000256" key="2">
    <source>
        <dbReference type="ARBA" id="ARBA00005369"/>
    </source>
</evidence>
<keyword evidence="6 12" id="KW-0489">Methyltransferase</keyword>
<evidence type="ECO:0000256" key="11">
    <source>
        <dbReference type="ARBA" id="ARBA00031350"/>
    </source>
</evidence>
<dbReference type="AlphaFoldDB" id="A0A0H4VJJ7"/>
<dbReference type="EC" id="2.1.1.77" evidence="3"/>
<dbReference type="GO" id="GO:0032259">
    <property type="term" value="P:methylation"/>
    <property type="evidence" value="ECO:0007669"/>
    <property type="project" value="UniProtKB-KW"/>
</dbReference>
<evidence type="ECO:0000256" key="4">
    <source>
        <dbReference type="ARBA" id="ARBA00013346"/>
    </source>
</evidence>
<dbReference type="Pfam" id="PF01135">
    <property type="entry name" value="PCMT"/>
    <property type="match status" value="1"/>
</dbReference>
<comment type="subcellular location">
    <subcellularLocation>
        <location evidence="1">Cytoplasm</location>
    </subcellularLocation>
</comment>
<dbReference type="PANTHER" id="PTHR11579:SF0">
    <property type="entry name" value="PROTEIN-L-ISOASPARTATE(D-ASPARTATE) O-METHYLTRANSFERASE"/>
    <property type="match status" value="1"/>
</dbReference>
<evidence type="ECO:0000256" key="1">
    <source>
        <dbReference type="ARBA" id="ARBA00004496"/>
    </source>
</evidence>
<sequence>MISDPLDAAEAANATRDRARRAMIDGQLRTSGVNSPTVLKRMAEVAREDFVPTASRGFAYMDRAIRLDNGASLPAPVVHGMFLEEADLNGDEHALVVDSGAGYLAELLRPLVAKVTEISVEDALGSGRKGKGADVLMIDGAVEEIPAKLANRLCDGARVITGLATNGVTRLAVGRKGQAGIALMPVQDVGIPQIHAFDKPRGWSF</sequence>
<keyword evidence="13" id="KW-1185">Reference proteome</keyword>
<comment type="similarity">
    <text evidence="2">Belongs to the methyltransferase superfamily. L-isoaspartyl/D-aspartyl protein methyltransferase family.</text>
</comment>
<evidence type="ECO:0000256" key="9">
    <source>
        <dbReference type="ARBA" id="ARBA00030757"/>
    </source>
</evidence>
<dbReference type="InterPro" id="IPR029063">
    <property type="entry name" value="SAM-dependent_MTases_sf"/>
</dbReference>
<reference evidence="12 13" key="1">
    <citation type="journal article" date="2015" name="Int. J. Syst. Evol. Microbiol.">
        <title>Erythrobacter atlanticus sp. nov., a bacterium from ocean sediment able to degrade polycyclic aromatic hydrocarbons.</title>
        <authorList>
            <person name="Zhuang L."/>
            <person name="Liu Y."/>
            <person name="Wang L."/>
            <person name="Wang W."/>
            <person name="Shao Z."/>
        </authorList>
    </citation>
    <scope>NUCLEOTIDE SEQUENCE [LARGE SCALE GENOMIC DNA]</scope>
    <source>
        <strain evidence="13">s21-N3</strain>
    </source>
</reference>
<dbReference type="InterPro" id="IPR000682">
    <property type="entry name" value="PCMT"/>
</dbReference>
<evidence type="ECO:0000313" key="13">
    <source>
        <dbReference type="Proteomes" id="UP000059113"/>
    </source>
</evidence>
<accession>A0A0H4VJJ7</accession>
<evidence type="ECO:0000256" key="3">
    <source>
        <dbReference type="ARBA" id="ARBA00011890"/>
    </source>
</evidence>
<keyword evidence="8" id="KW-0949">S-adenosyl-L-methionine</keyword>
<evidence type="ECO:0000256" key="10">
    <source>
        <dbReference type="ARBA" id="ARBA00031323"/>
    </source>
</evidence>
<keyword evidence="5" id="KW-0963">Cytoplasm</keyword>
<dbReference type="GO" id="GO:0005737">
    <property type="term" value="C:cytoplasm"/>
    <property type="evidence" value="ECO:0007669"/>
    <property type="project" value="UniProtKB-SubCell"/>
</dbReference>
<dbReference type="Gene3D" id="3.40.50.150">
    <property type="entry name" value="Vaccinia Virus protein VP39"/>
    <property type="match status" value="1"/>
</dbReference>
<dbReference type="GO" id="GO:0004719">
    <property type="term" value="F:protein-L-isoaspartate (D-aspartate) O-methyltransferase activity"/>
    <property type="evidence" value="ECO:0007669"/>
    <property type="project" value="UniProtKB-EC"/>
</dbReference>
<keyword evidence="7 12" id="KW-0808">Transferase</keyword>
<dbReference type="STRING" id="1648404.CP97_02025"/>
<gene>
    <name evidence="12" type="ORF">CP97_02025</name>
</gene>
<evidence type="ECO:0000256" key="8">
    <source>
        <dbReference type="ARBA" id="ARBA00022691"/>
    </source>
</evidence>
<dbReference type="KEGG" id="ery:CP97_02025"/>
<proteinExistence type="inferred from homology"/>